<feature type="signal peptide" evidence="1">
    <location>
        <begin position="1"/>
        <end position="20"/>
    </location>
</feature>
<keyword evidence="1" id="KW-0732">Signal</keyword>
<feature type="chain" id="PRO_5047415535" evidence="1">
    <location>
        <begin position="21"/>
        <end position="219"/>
    </location>
</feature>
<dbReference type="EMBL" id="JALMLT010000002">
    <property type="protein sequence ID" value="MDT8758640.1"/>
    <property type="molecule type" value="Genomic_DNA"/>
</dbReference>
<reference evidence="2" key="1">
    <citation type="submission" date="2022-04" db="EMBL/GenBank/DDBJ databases">
        <title>Tomato heritable bacteria conferring resistance against bacterial wilt.</title>
        <authorList>
            <person name="Yin J."/>
        </authorList>
    </citation>
    <scope>NUCLEOTIDE SEQUENCE</scope>
    <source>
        <strain evidence="2">Cra20</strain>
    </source>
</reference>
<gene>
    <name evidence="2" type="ORF">MZO42_08015</name>
</gene>
<name>A0ABU3N267_9SPHN</name>
<protein>
    <submittedName>
        <fullName evidence="2">Uncharacterized protein</fullName>
    </submittedName>
</protein>
<sequence length="219" mass="22512">MKKVLWATACAVALSSPAFSQEAPAGAIPATAPANTANTTNLPANTEVVLRMNEEVSTKKNDKGDTFYLTVVHDVMVDNYIAIPKGARAMGEVTWKTGKGAFGKSGKLDIEIRYVEVAGHRVPLIGKFRQEGEGNTVATVAAVALVWVAAPFITGKTGRIPAGRELIVHTADSVTVALPANAAPAPAQPAMLQAVAPAAPATLPTAPAAVPAEPATPTT</sequence>
<organism evidence="2">
    <name type="scientific">Sphingomonas psychrotolerans</name>
    <dbReference type="NCBI Taxonomy" id="1327635"/>
    <lineage>
        <taxon>Bacteria</taxon>
        <taxon>Pseudomonadati</taxon>
        <taxon>Pseudomonadota</taxon>
        <taxon>Alphaproteobacteria</taxon>
        <taxon>Sphingomonadales</taxon>
        <taxon>Sphingomonadaceae</taxon>
        <taxon>Sphingomonas</taxon>
    </lineage>
</organism>
<proteinExistence type="predicted"/>
<comment type="caution">
    <text evidence="2">The sequence shown here is derived from an EMBL/GenBank/DDBJ whole genome shotgun (WGS) entry which is preliminary data.</text>
</comment>
<accession>A0ABU3N267</accession>
<evidence type="ECO:0000313" key="2">
    <source>
        <dbReference type="EMBL" id="MDT8758640.1"/>
    </source>
</evidence>
<evidence type="ECO:0000256" key="1">
    <source>
        <dbReference type="SAM" id="SignalP"/>
    </source>
</evidence>